<keyword evidence="14" id="KW-0539">Nucleus</keyword>
<feature type="domain" description="BSD" evidence="16">
    <location>
        <begin position="409"/>
        <end position="454"/>
    </location>
</feature>
<evidence type="ECO:0000256" key="1">
    <source>
        <dbReference type="ARBA" id="ARBA00000900"/>
    </source>
</evidence>
<evidence type="ECO:0000256" key="7">
    <source>
        <dbReference type="ARBA" id="ARBA00022723"/>
    </source>
</evidence>
<protein>
    <recommendedName>
        <fullName evidence="5">Non-structural maintenance of chromosomes element 1 homolog</fullName>
        <ecNumber evidence="4">2.3.2.27</ecNumber>
    </recommendedName>
</protein>
<keyword evidence="11" id="KW-0862">Zinc</keyword>
<keyword evidence="9" id="KW-0863">Zinc-finger</keyword>
<evidence type="ECO:0000256" key="3">
    <source>
        <dbReference type="ARBA" id="ARBA00010258"/>
    </source>
</evidence>
<comment type="similarity">
    <text evidence="3">Belongs to the NSE1 family.</text>
</comment>
<comment type="catalytic activity">
    <reaction evidence="1">
        <text>S-ubiquitinyl-[E2 ubiquitin-conjugating enzyme]-L-cysteine + [acceptor protein]-L-lysine = [E2 ubiquitin-conjugating enzyme]-L-cysteine + N(6)-ubiquitinyl-[acceptor protein]-L-lysine.</text>
        <dbReference type="EC" id="2.3.2.27"/>
    </reaction>
</comment>
<dbReference type="PANTHER" id="PTHR20973:SF0">
    <property type="entry name" value="NON-STRUCTURAL MAINTENANCE OF CHROMOSOMES ELEMENT 1 HOMOLOG"/>
    <property type="match status" value="1"/>
</dbReference>
<keyword evidence="8" id="KW-0227">DNA damage</keyword>
<comment type="caution">
    <text evidence="17">The sequence shown here is derived from an EMBL/GenBank/DDBJ whole genome shotgun (WGS) entry which is preliminary data.</text>
</comment>
<feature type="region of interest" description="Disordered" evidence="15">
    <location>
        <begin position="1"/>
        <end position="28"/>
    </location>
</feature>
<feature type="compositionally biased region" description="Basic and acidic residues" evidence="15">
    <location>
        <begin position="14"/>
        <end position="24"/>
    </location>
</feature>
<dbReference type="Gene3D" id="3.90.1150.220">
    <property type="match status" value="1"/>
</dbReference>
<evidence type="ECO:0000256" key="11">
    <source>
        <dbReference type="ARBA" id="ARBA00022833"/>
    </source>
</evidence>
<evidence type="ECO:0000256" key="12">
    <source>
        <dbReference type="ARBA" id="ARBA00023172"/>
    </source>
</evidence>
<dbReference type="CDD" id="cd16493">
    <property type="entry name" value="RING-CH-C4HC3_NSE1"/>
    <property type="match status" value="1"/>
</dbReference>
<dbReference type="FunFam" id="3.90.1150.220:FF:000002">
    <property type="entry name" value="Non-structural maintenance of chromosomes element 1"/>
    <property type="match status" value="1"/>
</dbReference>
<evidence type="ECO:0000256" key="14">
    <source>
        <dbReference type="ARBA" id="ARBA00023242"/>
    </source>
</evidence>
<evidence type="ECO:0000256" key="15">
    <source>
        <dbReference type="SAM" id="MobiDB-lite"/>
    </source>
</evidence>
<keyword evidence="18" id="KW-1185">Reference proteome</keyword>
<dbReference type="GO" id="GO:0005634">
    <property type="term" value="C:nucleus"/>
    <property type="evidence" value="ECO:0007669"/>
    <property type="project" value="UniProtKB-SubCell"/>
</dbReference>
<dbReference type="Gene3D" id="1.10.3970.10">
    <property type="entry name" value="BSD domain"/>
    <property type="match status" value="1"/>
</dbReference>
<organism evidence="17 18">
    <name type="scientific">Genlisea aurea</name>
    <dbReference type="NCBI Taxonomy" id="192259"/>
    <lineage>
        <taxon>Eukaryota</taxon>
        <taxon>Viridiplantae</taxon>
        <taxon>Streptophyta</taxon>
        <taxon>Embryophyta</taxon>
        <taxon>Tracheophyta</taxon>
        <taxon>Spermatophyta</taxon>
        <taxon>Magnoliopsida</taxon>
        <taxon>eudicotyledons</taxon>
        <taxon>Gunneridae</taxon>
        <taxon>Pentapetalae</taxon>
        <taxon>asterids</taxon>
        <taxon>lamiids</taxon>
        <taxon>Lamiales</taxon>
        <taxon>Lentibulariaceae</taxon>
        <taxon>Genlisea</taxon>
    </lineage>
</organism>
<keyword evidence="12" id="KW-0233">DNA recombination</keyword>
<evidence type="ECO:0000256" key="9">
    <source>
        <dbReference type="ARBA" id="ARBA00022771"/>
    </source>
</evidence>
<name>S8C553_9LAMI</name>
<dbReference type="EMBL" id="AUSU01008261">
    <property type="protein sequence ID" value="EPS59566.1"/>
    <property type="molecule type" value="Genomic_DNA"/>
</dbReference>
<dbReference type="EC" id="2.3.2.27" evidence="4"/>
<evidence type="ECO:0000256" key="8">
    <source>
        <dbReference type="ARBA" id="ARBA00022763"/>
    </source>
</evidence>
<comment type="subcellular location">
    <subcellularLocation>
        <location evidence="2">Nucleus</location>
    </subcellularLocation>
</comment>
<dbReference type="InterPro" id="IPR036388">
    <property type="entry name" value="WH-like_DNA-bd_sf"/>
</dbReference>
<evidence type="ECO:0000256" key="5">
    <source>
        <dbReference type="ARBA" id="ARBA00019422"/>
    </source>
</evidence>
<dbReference type="Pfam" id="PF07574">
    <property type="entry name" value="SMC_Nse1"/>
    <property type="match status" value="1"/>
</dbReference>
<gene>
    <name evidence="17" type="ORF">M569_15239</name>
</gene>
<dbReference type="GO" id="GO:0008270">
    <property type="term" value="F:zinc ion binding"/>
    <property type="evidence" value="ECO:0007669"/>
    <property type="project" value="UniProtKB-KW"/>
</dbReference>
<dbReference type="InterPro" id="IPR014857">
    <property type="entry name" value="Nse1_RING_C4HC3-type"/>
</dbReference>
<evidence type="ECO:0000259" key="16">
    <source>
        <dbReference type="PROSITE" id="PS50858"/>
    </source>
</evidence>
<evidence type="ECO:0000256" key="13">
    <source>
        <dbReference type="ARBA" id="ARBA00023204"/>
    </source>
</evidence>
<dbReference type="AlphaFoldDB" id="S8C553"/>
<keyword evidence="7" id="KW-0479">Metal-binding</keyword>
<proteinExistence type="inferred from homology"/>
<dbReference type="InterPro" id="IPR035925">
    <property type="entry name" value="BSD_dom_sf"/>
</dbReference>
<evidence type="ECO:0000256" key="6">
    <source>
        <dbReference type="ARBA" id="ARBA00022679"/>
    </source>
</evidence>
<sequence>MYKEDSQFGGDVALDSRPRSRSPEEMPPLNWRHHTLIQTLLSKGPLKEDDFRSIFSQITRCNSGIQSQLFNDYLLKINEELSYVQFELRACRNQFNGDVYYGVVNNVSDDQSKLGTKYTLPQIALYKAIVEAITQDVEARGCISSTDALYVKLESKVPGTSDSQLPPGFKSFSMSQKEKTLEQLIKDDWLCSLPDGRIGIGIRSFLELRSWFRKNEVPTCDICNDAAVKAELCPNESCNARRHEYCLRMKAAQRKVERVCPGCGMPWPGPDRSAEAAEGLDDEDRKESVAASEPRLKRKAGDNDPSSTSSRTAEKRTIASSAAMDAYSWLRRNASKLNKAALPSSYAAAGRKISDGKPGEGEETKVYGITEGLIEFVKSFTVETFRNYSIPEEEEEDEGSGNLRMDLSEWQENHAKLVLAAVKELAQLRFRLSPGYLKERQFWRIYFSLVRSHVAKYEIGAARMAELEWIRLGNPNHYNSSSSSSAAAASVSSTRLEVEMLESKLKKEDDI</sequence>
<keyword evidence="6" id="KW-0808">Transferase</keyword>
<dbReference type="InterPro" id="IPR005607">
    <property type="entry name" value="BSD_dom"/>
</dbReference>
<evidence type="ECO:0000256" key="4">
    <source>
        <dbReference type="ARBA" id="ARBA00012483"/>
    </source>
</evidence>
<dbReference type="InterPro" id="IPR011513">
    <property type="entry name" value="Nse1"/>
</dbReference>
<dbReference type="PANTHER" id="PTHR20973">
    <property type="entry name" value="NON-SMC ELEMENT 1-RELATED"/>
    <property type="match status" value="1"/>
</dbReference>
<dbReference type="PROSITE" id="PS50858">
    <property type="entry name" value="BSD"/>
    <property type="match status" value="1"/>
</dbReference>
<reference evidence="17 18" key="1">
    <citation type="journal article" date="2013" name="BMC Genomics">
        <title>The miniature genome of a carnivorous plant Genlisea aurea contains a low number of genes and short non-coding sequences.</title>
        <authorList>
            <person name="Leushkin E.V."/>
            <person name="Sutormin R.A."/>
            <person name="Nabieva E.R."/>
            <person name="Penin A.A."/>
            <person name="Kondrashov A.S."/>
            <person name="Logacheva M.D."/>
        </authorList>
    </citation>
    <scope>NUCLEOTIDE SEQUENCE [LARGE SCALE GENOMIC DNA]</scope>
</reference>
<evidence type="ECO:0000313" key="17">
    <source>
        <dbReference type="EMBL" id="EPS59566.1"/>
    </source>
</evidence>
<accession>S8C553</accession>
<dbReference type="GO" id="GO:0030915">
    <property type="term" value="C:Smc5-Smc6 complex"/>
    <property type="evidence" value="ECO:0007669"/>
    <property type="project" value="InterPro"/>
</dbReference>
<evidence type="ECO:0000256" key="10">
    <source>
        <dbReference type="ARBA" id="ARBA00022786"/>
    </source>
</evidence>
<feature type="region of interest" description="Disordered" evidence="15">
    <location>
        <begin position="267"/>
        <end position="317"/>
    </location>
</feature>
<dbReference type="Gene3D" id="1.10.10.10">
    <property type="entry name" value="Winged helix-like DNA-binding domain superfamily/Winged helix DNA-binding domain"/>
    <property type="match status" value="1"/>
</dbReference>
<dbReference type="Proteomes" id="UP000015453">
    <property type="component" value="Unassembled WGS sequence"/>
</dbReference>
<dbReference type="Pfam" id="PF03909">
    <property type="entry name" value="BSD"/>
    <property type="match status" value="1"/>
</dbReference>
<dbReference type="GO" id="GO:0000724">
    <property type="term" value="P:double-strand break repair via homologous recombination"/>
    <property type="evidence" value="ECO:0007669"/>
    <property type="project" value="TreeGrafter"/>
</dbReference>
<dbReference type="InterPro" id="IPR013083">
    <property type="entry name" value="Znf_RING/FYVE/PHD"/>
</dbReference>
<keyword evidence="13" id="KW-0234">DNA repair</keyword>
<keyword evidence="10" id="KW-0833">Ubl conjugation pathway</keyword>
<dbReference type="SMART" id="SM00751">
    <property type="entry name" value="BSD"/>
    <property type="match status" value="1"/>
</dbReference>
<dbReference type="OrthoDB" id="185455at2759"/>
<evidence type="ECO:0000313" key="18">
    <source>
        <dbReference type="Proteomes" id="UP000015453"/>
    </source>
</evidence>
<dbReference type="Gene3D" id="3.30.40.10">
    <property type="entry name" value="Zinc/RING finger domain, C3HC4 (zinc finger)"/>
    <property type="match status" value="1"/>
</dbReference>
<dbReference type="GO" id="GO:0061630">
    <property type="term" value="F:ubiquitin protein ligase activity"/>
    <property type="evidence" value="ECO:0007669"/>
    <property type="project" value="UniProtKB-EC"/>
</dbReference>
<evidence type="ECO:0000256" key="2">
    <source>
        <dbReference type="ARBA" id="ARBA00004123"/>
    </source>
</evidence>
<dbReference type="Pfam" id="PF08746">
    <property type="entry name" value="zf-RING-like"/>
    <property type="match status" value="1"/>
</dbReference>
<dbReference type="SUPFAM" id="SSF140383">
    <property type="entry name" value="BSD domain-like"/>
    <property type="match status" value="1"/>
</dbReference>